<accession>A0A367FIG3</accession>
<dbReference type="Proteomes" id="UP000253094">
    <property type="component" value="Unassembled WGS sequence"/>
</dbReference>
<sequence>MEDPQWIDDGPVLRPYALTRGRTPPPATSFDLLCLIVSTEVEPPVGADLGPEHHRLLRLVRRARRLVELAADTDLPLGVLRLLLTDLQTHDLITAHPPATTAHPDPALLHEVLKGLQAL</sequence>
<dbReference type="AlphaFoldDB" id="A0A367FIG3"/>
<dbReference type="PANTHER" id="PTHR36221">
    <property type="entry name" value="DUF742 DOMAIN-CONTAINING PROTEIN"/>
    <property type="match status" value="1"/>
</dbReference>
<dbReference type="InterPro" id="IPR007995">
    <property type="entry name" value="DUF742"/>
</dbReference>
<name>A0A367FIG3_9ACTN</name>
<gene>
    <name evidence="1" type="ORF">DQ384_15535</name>
</gene>
<proteinExistence type="predicted"/>
<dbReference type="EMBL" id="QOIL01000008">
    <property type="protein sequence ID" value="RCG30168.1"/>
    <property type="molecule type" value="Genomic_DNA"/>
</dbReference>
<evidence type="ECO:0000313" key="1">
    <source>
        <dbReference type="EMBL" id="RCG30168.1"/>
    </source>
</evidence>
<comment type="caution">
    <text evidence="1">The sequence shown here is derived from an EMBL/GenBank/DDBJ whole genome shotgun (WGS) entry which is preliminary data.</text>
</comment>
<organism evidence="1 2">
    <name type="scientific">Sphaerisporangium album</name>
    <dbReference type="NCBI Taxonomy" id="509200"/>
    <lineage>
        <taxon>Bacteria</taxon>
        <taxon>Bacillati</taxon>
        <taxon>Actinomycetota</taxon>
        <taxon>Actinomycetes</taxon>
        <taxon>Streptosporangiales</taxon>
        <taxon>Streptosporangiaceae</taxon>
        <taxon>Sphaerisporangium</taxon>
    </lineage>
</organism>
<dbReference type="OrthoDB" id="3478623at2"/>
<dbReference type="PANTHER" id="PTHR36221:SF1">
    <property type="entry name" value="DUF742 DOMAIN-CONTAINING PROTEIN"/>
    <property type="match status" value="1"/>
</dbReference>
<dbReference type="Pfam" id="PF05331">
    <property type="entry name" value="DUF742"/>
    <property type="match status" value="1"/>
</dbReference>
<dbReference type="RefSeq" id="WP_114029533.1">
    <property type="nucleotide sequence ID" value="NZ_QOIL01000008.1"/>
</dbReference>
<protein>
    <submittedName>
        <fullName evidence="1">DUF742 domain-containing protein</fullName>
    </submittedName>
</protein>
<evidence type="ECO:0000313" key="2">
    <source>
        <dbReference type="Proteomes" id="UP000253094"/>
    </source>
</evidence>
<keyword evidence="2" id="KW-1185">Reference proteome</keyword>
<reference evidence="1 2" key="1">
    <citation type="submission" date="2018-06" db="EMBL/GenBank/DDBJ databases">
        <title>Sphaerisporangium craniellae sp. nov., isolated from a marine sponge in the South China Sea.</title>
        <authorList>
            <person name="Li L."/>
        </authorList>
    </citation>
    <scope>NUCLEOTIDE SEQUENCE [LARGE SCALE GENOMIC DNA]</scope>
    <source>
        <strain evidence="1 2">CCTCC AA 208026</strain>
    </source>
</reference>